<keyword evidence="3" id="KW-1185">Reference proteome</keyword>
<reference evidence="2 3" key="1">
    <citation type="submission" date="2023-03" db="EMBL/GenBank/DDBJ databases">
        <title>Bacillus Genome Sequencing.</title>
        <authorList>
            <person name="Dunlap C."/>
        </authorList>
    </citation>
    <scope>NUCLEOTIDE SEQUENCE [LARGE SCALE GENOMIC DNA]</scope>
    <source>
        <strain evidence="2 3">NRS-1717</strain>
    </source>
</reference>
<accession>A0ABU6NRT5</accession>
<comment type="caution">
    <text evidence="2">The sequence shown here is derived from an EMBL/GenBank/DDBJ whole genome shotgun (WGS) entry which is preliminary data.</text>
</comment>
<organism evidence="2 3">
    <name type="scientific">Metabacillus fastidiosus</name>
    <dbReference type="NCBI Taxonomy" id="1458"/>
    <lineage>
        <taxon>Bacteria</taxon>
        <taxon>Bacillati</taxon>
        <taxon>Bacillota</taxon>
        <taxon>Bacilli</taxon>
        <taxon>Bacillales</taxon>
        <taxon>Bacillaceae</taxon>
        <taxon>Metabacillus</taxon>
    </lineage>
</organism>
<evidence type="ECO:0000313" key="3">
    <source>
        <dbReference type="Proteomes" id="UP001342826"/>
    </source>
</evidence>
<gene>
    <name evidence="2" type="ORF">P9271_00270</name>
</gene>
<dbReference type="InterPro" id="IPR058409">
    <property type="entry name" value="DUF8096"/>
</dbReference>
<protein>
    <recommendedName>
        <fullName evidence="1">DUF8096 domain-containing protein</fullName>
    </recommendedName>
</protein>
<sequence>MENGEIQEEHYTPQDEYDLEKVYLFSEFPDIISGRCDNCNKAHFASSIKNGSYLRKCTNCGMTKSI</sequence>
<evidence type="ECO:0000259" key="1">
    <source>
        <dbReference type="Pfam" id="PF26372"/>
    </source>
</evidence>
<feature type="domain" description="DUF8096" evidence="1">
    <location>
        <begin position="21"/>
        <end position="64"/>
    </location>
</feature>
<dbReference type="Proteomes" id="UP001342826">
    <property type="component" value="Unassembled WGS sequence"/>
</dbReference>
<evidence type="ECO:0000313" key="2">
    <source>
        <dbReference type="EMBL" id="MED4399794.1"/>
    </source>
</evidence>
<dbReference type="Pfam" id="PF26372">
    <property type="entry name" value="DUF8096"/>
    <property type="match status" value="1"/>
</dbReference>
<dbReference type="RefSeq" id="WP_328014515.1">
    <property type="nucleotide sequence ID" value="NZ_JARTFS010000001.1"/>
</dbReference>
<proteinExistence type="predicted"/>
<name>A0ABU6NRT5_9BACI</name>
<dbReference type="EMBL" id="JARTFS010000001">
    <property type="protein sequence ID" value="MED4399794.1"/>
    <property type="molecule type" value="Genomic_DNA"/>
</dbReference>